<evidence type="ECO:0000256" key="1">
    <source>
        <dbReference type="ARBA" id="ARBA00023015"/>
    </source>
</evidence>
<evidence type="ECO:0000259" key="4">
    <source>
        <dbReference type="PROSITE" id="PS01124"/>
    </source>
</evidence>
<dbReference type="InterPro" id="IPR009057">
    <property type="entry name" value="Homeodomain-like_sf"/>
</dbReference>
<evidence type="ECO:0000313" key="5">
    <source>
        <dbReference type="EMBL" id="MBW8723607.1"/>
    </source>
</evidence>
<gene>
    <name evidence="5" type="ORF">JF625_00405</name>
</gene>
<dbReference type="InterPro" id="IPR018060">
    <property type="entry name" value="HTH_AraC"/>
</dbReference>
<dbReference type="EMBL" id="JAEKLZ010000016">
    <property type="protein sequence ID" value="MBW8723607.1"/>
    <property type="molecule type" value="Genomic_DNA"/>
</dbReference>
<feature type="domain" description="HTH araC/xylS-type" evidence="4">
    <location>
        <begin position="205"/>
        <end position="306"/>
    </location>
</feature>
<evidence type="ECO:0000313" key="6">
    <source>
        <dbReference type="Proteomes" id="UP000700706"/>
    </source>
</evidence>
<comment type="caution">
    <text evidence="5">The sequence shown here is derived from an EMBL/GenBank/DDBJ whole genome shotgun (WGS) entry which is preliminary data.</text>
</comment>
<keyword evidence="1" id="KW-0805">Transcription regulation</keyword>
<dbReference type="PANTHER" id="PTHR46796">
    <property type="entry name" value="HTH-TYPE TRANSCRIPTIONAL ACTIVATOR RHAS-RELATED"/>
    <property type="match status" value="1"/>
</dbReference>
<dbReference type="GO" id="GO:0003700">
    <property type="term" value="F:DNA-binding transcription factor activity"/>
    <property type="evidence" value="ECO:0007669"/>
    <property type="project" value="InterPro"/>
</dbReference>
<name>A0A952KC44_9PROT</name>
<dbReference type="InterPro" id="IPR050204">
    <property type="entry name" value="AraC_XylS_family_regulators"/>
</dbReference>
<keyword evidence="2" id="KW-0238">DNA-binding</keyword>
<dbReference type="AlphaFoldDB" id="A0A952KC44"/>
<dbReference type="Gene3D" id="1.10.10.60">
    <property type="entry name" value="Homeodomain-like"/>
    <property type="match status" value="1"/>
</dbReference>
<sequence length="308" mass="34089">MPEIVYTRRDFTDACQQEGALLGWHQRYAQLNPGPYRGAVEMLRLDGICLWRERVSVAVEEATAAPGGQVVFVRALEDRTAYRTNALPIGNEELLVLRGGEEIHVGLAPDSDMLLMSIEPERLGGAPALREPVVATPTFPEMETAAQWFIGLMVLFSGAMAVPGDDLARLLPELIADKLGFLYAQILHRTQGTRPLRSGDHRLYRRAREVVEEQPDEPIGVTQLARRLGVPSEILRAAFKETVGIGPGLWLRLKRLDGARRDLLGSGGSDRTVSDIAMKWGFWHLGRFSAYYAALYGESPSQTVRGRG</sequence>
<dbReference type="Proteomes" id="UP000700706">
    <property type="component" value="Unassembled WGS sequence"/>
</dbReference>
<proteinExistence type="predicted"/>
<evidence type="ECO:0000256" key="3">
    <source>
        <dbReference type="ARBA" id="ARBA00023163"/>
    </source>
</evidence>
<accession>A0A952KC44</accession>
<organism evidence="5 6">
    <name type="scientific">Inquilinus limosus</name>
    <dbReference type="NCBI Taxonomy" id="171674"/>
    <lineage>
        <taxon>Bacteria</taxon>
        <taxon>Pseudomonadati</taxon>
        <taxon>Pseudomonadota</taxon>
        <taxon>Alphaproteobacteria</taxon>
        <taxon>Rhodospirillales</taxon>
        <taxon>Rhodospirillaceae</taxon>
        <taxon>Inquilinus</taxon>
    </lineage>
</organism>
<dbReference type="PANTHER" id="PTHR46796:SF12">
    <property type="entry name" value="HTH-TYPE DNA-BINDING TRANSCRIPTIONAL ACTIVATOR EUTR"/>
    <property type="match status" value="1"/>
</dbReference>
<dbReference type="PROSITE" id="PS00041">
    <property type="entry name" value="HTH_ARAC_FAMILY_1"/>
    <property type="match status" value="1"/>
</dbReference>
<keyword evidence="3" id="KW-0804">Transcription</keyword>
<dbReference type="Pfam" id="PF12833">
    <property type="entry name" value="HTH_18"/>
    <property type="match status" value="1"/>
</dbReference>
<reference evidence="5" key="1">
    <citation type="submission" date="2020-06" db="EMBL/GenBank/DDBJ databases">
        <title>Stable isotope informed genome-resolved metagenomics uncovers potential trophic interactions in rhizosphere soil.</title>
        <authorList>
            <person name="Starr E.P."/>
            <person name="Shi S."/>
            <person name="Blazewicz S.J."/>
            <person name="Koch B.J."/>
            <person name="Probst A.J."/>
            <person name="Hungate B.A."/>
            <person name="Pett-Ridge J."/>
            <person name="Firestone M.K."/>
            <person name="Banfield J.F."/>
        </authorList>
    </citation>
    <scope>NUCLEOTIDE SEQUENCE</scope>
    <source>
        <strain evidence="5">YM_69_17</strain>
    </source>
</reference>
<protein>
    <submittedName>
        <fullName evidence="5">Helix-turn-helix domain-containing protein</fullName>
    </submittedName>
</protein>
<dbReference type="InterPro" id="IPR018062">
    <property type="entry name" value="HTH_AraC-typ_CS"/>
</dbReference>
<evidence type="ECO:0000256" key="2">
    <source>
        <dbReference type="ARBA" id="ARBA00023125"/>
    </source>
</evidence>
<dbReference type="SMART" id="SM00342">
    <property type="entry name" value="HTH_ARAC"/>
    <property type="match status" value="1"/>
</dbReference>
<dbReference type="GO" id="GO:0043565">
    <property type="term" value="F:sequence-specific DNA binding"/>
    <property type="evidence" value="ECO:0007669"/>
    <property type="project" value="InterPro"/>
</dbReference>
<dbReference type="PROSITE" id="PS01124">
    <property type="entry name" value="HTH_ARAC_FAMILY_2"/>
    <property type="match status" value="1"/>
</dbReference>
<dbReference type="SUPFAM" id="SSF46689">
    <property type="entry name" value="Homeodomain-like"/>
    <property type="match status" value="1"/>
</dbReference>